<dbReference type="GO" id="GO:0003700">
    <property type="term" value="F:DNA-binding transcription factor activity"/>
    <property type="evidence" value="ECO:0007669"/>
    <property type="project" value="TreeGrafter"/>
</dbReference>
<keyword evidence="2 4" id="KW-0238">DNA-binding</keyword>
<keyword evidence="1" id="KW-0805">Transcription regulation</keyword>
<evidence type="ECO:0000259" key="5">
    <source>
        <dbReference type="PROSITE" id="PS50977"/>
    </source>
</evidence>
<dbReference type="Gene3D" id="1.10.357.10">
    <property type="entry name" value="Tetracycline Repressor, domain 2"/>
    <property type="match status" value="1"/>
</dbReference>
<dbReference type="InterPro" id="IPR009057">
    <property type="entry name" value="Homeodomain-like_sf"/>
</dbReference>
<dbReference type="PANTHER" id="PTHR30055">
    <property type="entry name" value="HTH-TYPE TRANSCRIPTIONAL REGULATOR RUTR"/>
    <property type="match status" value="1"/>
</dbReference>
<dbReference type="InterPro" id="IPR001647">
    <property type="entry name" value="HTH_TetR"/>
</dbReference>
<dbReference type="STRING" id="1400520.LFAB_16890"/>
<dbReference type="InterPro" id="IPR050109">
    <property type="entry name" value="HTH-type_TetR-like_transc_reg"/>
</dbReference>
<dbReference type="PANTHER" id="PTHR30055:SF234">
    <property type="entry name" value="HTH-TYPE TRANSCRIPTIONAL REGULATOR BETI"/>
    <property type="match status" value="1"/>
</dbReference>
<dbReference type="EMBL" id="AWWK01000094">
    <property type="protein sequence ID" value="ETY72610.1"/>
    <property type="molecule type" value="Genomic_DNA"/>
</dbReference>
<dbReference type="HOGENOM" id="CLU_069356_12_9_9"/>
<accession>W6TBG7</accession>
<dbReference type="OrthoDB" id="9809994at2"/>
<dbReference type="AlphaFoldDB" id="W6TBG7"/>
<dbReference type="SUPFAM" id="SSF46689">
    <property type="entry name" value="Homeodomain-like"/>
    <property type="match status" value="1"/>
</dbReference>
<evidence type="ECO:0000256" key="2">
    <source>
        <dbReference type="ARBA" id="ARBA00023125"/>
    </source>
</evidence>
<evidence type="ECO:0000313" key="6">
    <source>
        <dbReference type="EMBL" id="ETY72610.1"/>
    </source>
</evidence>
<dbReference type="PRINTS" id="PR00455">
    <property type="entry name" value="HTHTETR"/>
</dbReference>
<gene>
    <name evidence="6" type="ORF">LFAB_16890</name>
</gene>
<evidence type="ECO:0000256" key="1">
    <source>
        <dbReference type="ARBA" id="ARBA00023015"/>
    </source>
</evidence>
<proteinExistence type="predicted"/>
<sequence>MKKKDNTRPQKIIATVAQMMIESGIPSITMPKVARRVGISQSNIYLYFKNKDDLMKQTFLTQKRLMNDYLKERFTPQADVISDLRLYARIVFQFASDYPVAVSVMMQYENSPIMAQVNISEQEAEIDAHEIIGLVQEGMAAGVIRQTEPEVLLGIGYNILINYAQGIQARTVDPVKVPLEVILDIITAAVKP</sequence>
<dbReference type="Pfam" id="PF00440">
    <property type="entry name" value="TetR_N"/>
    <property type="match status" value="1"/>
</dbReference>
<dbReference type="eggNOG" id="COG1309">
    <property type="taxonomic scope" value="Bacteria"/>
</dbReference>
<dbReference type="RefSeq" id="WP_033614911.1">
    <property type="nucleotide sequence ID" value="NZ_KK036540.1"/>
</dbReference>
<protein>
    <recommendedName>
        <fullName evidence="5">HTH tetR-type domain-containing protein</fullName>
    </recommendedName>
</protein>
<evidence type="ECO:0000256" key="3">
    <source>
        <dbReference type="ARBA" id="ARBA00023163"/>
    </source>
</evidence>
<keyword evidence="3" id="KW-0804">Transcription</keyword>
<feature type="DNA-binding region" description="H-T-H motif" evidence="4">
    <location>
        <begin position="29"/>
        <end position="48"/>
    </location>
</feature>
<dbReference type="Proteomes" id="UP000019247">
    <property type="component" value="Unassembled WGS sequence"/>
</dbReference>
<comment type="caution">
    <text evidence="6">The sequence shown here is derived from an EMBL/GenBank/DDBJ whole genome shotgun (WGS) entry which is preliminary data.</text>
</comment>
<feature type="domain" description="HTH tetR-type" evidence="5">
    <location>
        <begin position="6"/>
        <end position="66"/>
    </location>
</feature>
<dbReference type="PROSITE" id="PS50977">
    <property type="entry name" value="HTH_TETR_2"/>
    <property type="match status" value="1"/>
</dbReference>
<evidence type="ECO:0000313" key="7">
    <source>
        <dbReference type="Proteomes" id="UP000019247"/>
    </source>
</evidence>
<dbReference type="GO" id="GO:0000976">
    <property type="term" value="F:transcription cis-regulatory region binding"/>
    <property type="evidence" value="ECO:0007669"/>
    <property type="project" value="TreeGrafter"/>
</dbReference>
<reference evidence="6 7" key="1">
    <citation type="journal article" date="2014" name="Genome Announc.">
        <title>Genome Sequence of Lactobacillus fabifermentans Strain T30PCM01, Isolated from Fermenting Grape Marc.</title>
        <authorList>
            <person name="Treu L."/>
            <person name="Vendramin V."/>
            <person name="Bovo B."/>
            <person name="Giacomini A."/>
            <person name="Corich V."/>
            <person name="Campanaro S."/>
        </authorList>
    </citation>
    <scope>NUCLEOTIDE SEQUENCE [LARGE SCALE GENOMIC DNA]</scope>
    <source>
        <strain evidence="6 7">T30PCM01</strain>
    </source>
</reference>
<evidence type="ECO:0000256" key="4">
    <source>
        <dbReference type="PROSITE-ProRule" id="PRU00335"/>
    </source>
</evidence>
<dbReference type="PATRIC" id="fig|1400520.3.peg.3322"/>
<name>W6TBG7_9LACO</name>
<organism evidence="6 7">
    <name type="scientific">Lactiplantibacillus fabifermentans T30PCM01</name>
    <dbReference type="NCBI Taxonomy" id="1400520"/>
    <lineage>
        <taxon>Bacteria</taxon>
        <taxon>Bacillati</taxon>
        <taxon>Bacillota</taxon>
        <taxon>Bacilli</taxon>
        <taxon>Lactobacillales</taxon>
        <taxon>Lactobacillaceae</taxon>
        <taxon>Lactiplantibacillus</taxon>
    </lineage>
</organism>